<dbReference type="Pfam" id="PF02645">
    <property type="entry name" value="DegV"/>
    <property type="match status" value="1"/>
</dbReference>
<protein>
    <recommendedName>
        <fullName evidence="4">DegV family protein</fullName>
    </recommendedName>
</protein>
<dbReference type="InterPro" id="IPR050270">
    <property type="entry name" value="DegV_domain_contain"/>
</dbReference>
<evidence type="ECO:0000256" key="1">
    <source>
        <dbReference type="ARBA" id="ARBA00023121"/>
    </source>
</evidence>
<keyword evidence="1" id="KW-0446">Lipid-binding</keyword>
<accession>A0A100YU81</accession>
<name>A0A100YU81_TRASO</name>
<reference evidence="2 3" key="1">
    <citation type="submission" date="2015-12" db="EMBL/GenBank/DDBJ databases">
        <title>Draft Genome Sequence of Olsenella scatoligenes SK9K4T; a Producer of 3-Methylindole- (skatole) and 4-Methylphenol- (p-cresol) Isolated from Pig Feces.</title>
        <authorList>
            <person name="Li X."/>
            <person name="Borg B."/>
            <person name="Canibe N."/>
        </authorList>
    </citation>
    <scope>NUCLEOTIDE SEQUENCE [LARGE SCALE GENOMIC DNA]</scope>
    <source>
        <strain evidence="2 3">SK9K4</strain>
    </source>
</reference>
<dbReference type="NCBIfam" id="TIGR00762">
    <property type="entry name" value="DegV"/>
    <property type="match status" value="1"/>
</dbReference>
<comment type="caution">
    <text evidence="2">The sequence shown here is derived from an EMBL/GenBank/DDBJ whole genome shotgun (WGS) entry which is preliminary data.</text>
</comment>
<dbReference type="InterPro" id="IPR003797">
    <property type="entry name" value="DegV"/>
</dbReference>
<evidence type="ECO:0008006" key="4">
    <source>
        <dbReference type="Google" id="ProtNLM"/>
    </source>
</evidence>
<proteinExistence type="predicted"/>
<dbReference type="PANTHER" id="PTHR33434">
    <property type="entry name" value="DEGV DOMAIN-CONTAINING PROTEIN DR_1986-RELATED"/>
    <property type="match status" value="1"/>
</dbReference>
<gene>
    <name evidence="2" type="ORF">AUL39_08810</name>
</gene>
<organism evidence="2 3">
    <name type="scientific">Tractidigestivibacter scatoligenes</name>
    <name type="common">Olsenella scatoligenes</name>
    <dbReference type="NCBI Taxonomy" id="1299998"/>
    <lineage>
        <taxon>Bacteria</taxon>
        <taxon>Bacillati</taxon>
        <taxon>Actinomycetota</taxon>
        <taxon>Coriobacteriia</taxon>
        <taxon>Coriobacteriales</taxon>
        <taxon>Atopobiaceae</taxon>
        <taxon>Tractidigestivibacter</taxon>
    </lineage>
</organism>
<dbReference type="Gene3D" id="3.30.1180.10">
    <property type="match status" value="1"/>
</dbReference>
<dbReference type="Gene3D" id="3.40.50.10170">
    <property type="match status" value="1"/>
</dbReference>
<keyword evidence="3" id="KW-1185">Reference proteome</keyword>
<dbReference type="EMBL" id="LOJF01000011">
    <property type="protein sequence ID" value="KUH57785.1"/>
    <property type="molecule type" value="Genomic_DNA"/>
</dbReference>
<dbReference type="GO" id="GO:0008289">
    <property type="term" value="F:lipid binding"/>
    <property type="evidence" value="ECO:0007669"/>
    <property type="project" value="UniProtKB-KW"/>
</dbReference>
<dbReference type="SUPFAM" id="SSF82549">
    <property type="entry name" value="DAK1/DegV-like"/>
    <property type="match status" value="1"/>
</dbReference>
<dbReference type="STRING" id="1299998.AUL39_08810"/>
<dbReference type="InterPro" id="IPR043168">
    <property type="entry name" value="DegV_C"/>
</dbReference>
<dbReference type="Proteomes" id="UP000054078">
    <property type="component" value="Unassembled WGS sequence"/>
</dbReference>
<sequence length="278" mass="29763">MCDSSAPLKRAEAAALGCTLVSMHYQVDGVRRAEVYEGENDDYDTLFRNGKILGTEAVFQSAWAKAFRRLLEGGSDVLCITMSSRLSGTYRSAKEARAQLIAEGFDGERIALLDSWTTSGGLVFLVQRARRLIVGGATLEETLSELEGARARQGIVFTVPRLDVLKRSGRLGATRRAVAGKLDRYLIMMLDQGGIRDVDVAHGTTAVARSLVKQVPEGARDGLLIVTGYGNSAATGAVVECIKRRLPQAEVSVRDGGPVVSLHLGVGSVSLAWDVPGE</sequence>
<dbReference type="AlphaFoldDB" id="A0A100YU81"/>
<evidence type="ECO:0000313" key="2">
    <source>
        <dbReference type="EMBL" id="KUH57785.1"/>
    </source>
</evidence>
<dbReference type="PANTHER" id="PTHR33434:SF2">
    <property type="entry name" value="FATTY ACID-BINDING PROTEIN TM_1468"/>
    <property type="match status" value="1"/>
</dbReference>
<evidence type="ECO:0000313" key="3">
    <source>
        <dbReference type="Proteomes" id="UP000054078"/>
    </source>
</evidence>
<dbReference type="PROSITE" id="PS51482">
    <property type="entry name" value="DEGV"/>
    <property type="match status" value="1"/>
</dbReference>